<proteinExistence type="predicted"/>
<reference evidence="1 2" key="1">
    <citation type="journal article" date="2018" name="Nat. Ecol. Evol.">
        <title>Pezizomycetes genomes reveal the molecular basis of ectomycorrhizal truffle lifestyle.</title>
        <authorList>
            <person name="Murat C."/>
            <person name="Payen T."/>
            <person name="Noel B."/>
            <person name="Kuo A."/>
            <person name="Morin E."/>
            <person name="Chen J."/>
            <person name="Kohler A."/>
            <person name="Krizsan K."/>
            <person name="Balestrini R."/>
            <person name="Da Silva C."/>
            <person name="Montanini B."/>
            <person name="Hainaut M."/>
            <person name="Levati E."/>
            <person name="Barry K.W."/>
            <person name="Belfiori B."/>
            <person name="Cichocki N."/>
            <person name="Clum A."/>
            <person name="Dockter R.B."/>
            <person name="Fauchery L."/>
            <person name="Guy J."/>
            <person name="Iotti M."/>
            <person name="Le Tacon F."/>
            <person name="Lindquist E.A."/>
            <person name="Lipzen A."/>
            <person name="Malagnac F."/>
            <person name="Mello A."/>
            <person name="Molinier V."/>
            <person name="Miyauchi S."/>
            <person name="Poulain J."/>
            <person name="Riccioni C."/>
            <person name="Rubini A."/>
            <person name="Sitrit Y."/>
            <person name="Splivallo R."/>
            <person name="Traeger S."/>
            <person name="Wang M."/>
            <person name="Zifcakova L."/>
            <person name="Wipf D."/>
            <person name="Zambonelli A."/>
            <person name="Paolocci F."/>
            <person name="Nowrousian M."/>
            <person name="Ottonello S."/>
            <person name="Baldrian P."/>
            <person name="Spatafora J.W."/>
            <person name="Henrissat B."/>
            <person name="Nagy L.G."/>
            <person name="Aury J.M."/>
            <person name="Wincker P."/>
            <person name="Grigoriev I.V."/>
            <person name="Bonfante P."/>
            <person name="Martin F.M."/>
        </authorList>
    </citation>
    <scope>NUCLEOTIDE SEQUENCE [LARGE SCALE GENOMIC DNA]</scope>
    <source>
        <strain evidence="1 2">ATCC MYA-4762</strain>
    </source>
</reference>
<evidence type="ECO:0000313" key="2">
    <source>
        <dbReference type="Proteomes" id="UP000267821"/>
    </source>
</evidence>
<name>A0A3N4LAV1_9PEZI</name>
<organism evidence="1 2">
    <name type="scientific">Terfezia boudieri ATCC MYA-4762</name>
    <dbReference type="NCBI Taxonomy" id="1051890"/>
    <lineage>
        <taxon>Eukaryota</taxon>
        <taxon>Fungi</taxon>
        <taxon>Dikarya</taxon>
        <taxon>Ascomycota</taxon>
        <taxon>Pezizomycotina</taxon>
        <taxon>Pezizomycetes</taxon>
        <taxon>Pezizales</taxon>
        <taxon>Pezizaceae</taxon>
        <taxon>Terfezia</taxon>
    </lineage>
</organism>
<evidence type="ECO:0000313" key="1">
    <source>
        <dbReference type="EMBL" id="RPB18602.1"/>
    </source>
</evidence>
<dbReference type="AlphaFoldDB" id="A0A3N4LAV1"/>
<dbReference type="EMBL" id="ML121620">
    <property type="protein sequence ID" value="RPB18602.1"/>
    <property type="molecule type" value="Genomic_DNA"/>
</dbReference>
<accession>A0A3N4LAV1</accession>
<dbReference type="InParanoid" id="A0A3N4LAV1"/>
<dbReference type="Proteomes" id="UP000267821">
    <property type="component" value="Unassembled WGS sequence"/>
</dbReference>
<gene>
    <name evidence="1" type="ORF">L211DRAFT_843443</name>
</gene>
<protein>
    <submittedName>
        <fullName evidence="1">Uncharacterized protein</fullName>
    </submittedName>
</protein>
<keyword evidence="2" id="KW-1185">Reference proteome</keyword>
<sequence length="95" mass="10855">MYYKLDRNLFDSLVADIEIYDEGSLRDLNRSIDYTVLDKSRTKFRPTYRLPTRLIIAYGVAFSFASSSFCTIDMPGSAGVKHEGNNVPHKLIFVL</sequence>